<dbReference type="Pfam" id="PF00557">
    <property type="entry name" value="Peptidase_M24"/>
    <property type="match status" value="1"/>
</dbReference>
<dbReference type="SUPFAM" id="SSF55920">
    <property type="entry name" value="Creatinase/aminopeptidase"/>
    <property type="match status" value="1"/>
</dbReference>
<protein>
    <recommendedName>
        <fullName evidence="6 7">Methionine aminopeptidase</fullName>
        <shortName evidence="6">MAP</shortName>
        <shortName evidence="6">MetAP</shortName>
        <ecNumber evidence="6 7">3.4.11.18</ecNumber>
    </recommendedName>
    <alternativeName>
        <fullName evidence="6">Peptidase M</fullName>
    </alternativeName>
</protein>
<evidence type="ECO:0000313" key="9">
    <source>
        <dbReference type="EMBL" id="SCM80490.1"/>
    </source>
</evidence>
<feature type="binding site" evidence="6">
    <location>
        <position position="232"/>
    </location>
    <ligand>
        <name>a divalent metal cation</name>
        <dbReference type="ChEBI" id="CHEBI:60240"/>
        <label>1</label>
    </ligand>
</feature>
<dbReference type="EMBL" id="FMJE01000003">
    <property type="protein sequence ID" value="SCM80490.1"/>
    <property type="molecule type" value="Genomic_DNA"/>
</dbReference>
<feature type="binding site" evidence="6">
    <location>
        <position position="77"/>
    </location>
    <ligand>
        <name>substrate</name>
    </ligand>
</feature>
<dbReference type="GO" id="GO:0005829">
    <property type="term" value="C:cytosol"/>
    <property type="evidence" value="ECO:0007669"/>
    <property type="project" value="TreeGrafter"/>
</dbReference>
<feature type="binding site" evidence="6">
    <location>
        <position position="232"/>
    </location>
    <ligand>
        <name>a divalent metal cation</name>
        <dbReference type="ChEBI" id="CHEBI:60240"/>
        <label>2</label>
        <note>catalytic</note>
    </ligand>
</feature>
<reference evidence="9" key="1">
    <citation type="submission" date="2016-08" db="EMBL/GenBank/DDBJ databases">
        <authorList>
            <person name="Seilhamer J.J."/>
        </authorList>
    </citation>
    <scope>NUCLEOTIDE SEQUENCE</scope>
    <source>
        <strain evidence="9">86</strain>
    </source>
</reference>
<comment type="catalytic activity">
    <reaction evidence="6 7">
        <text>Release of N-terminal amino acids, preferentially methionine, from peptides and arylamides.</text>
        <dbReference type="EC" id="3.4.11.18"/>
    </reaction>
</comment>
<dbReference type="EC" id="3.4.11.18" evidence="6 7"/>
<comment type="similarity">
    <text evidence="6">Belongs to the peptidase M24A family. Methionine aminopeptidase type 1 subfamily.</text>
</comment>
<keyword evidence="3 6" id="KW-0645">Protease</keyword>
<feature type="binding site" evidence="6">
    <location>
        <position position="201"/>
    </location>
    <ligand>
        <name>a divalent metal cation</name>
        <dbReference type="ChEBI" id="CHEBI:60240"/>
        <label>2</label>
        <note>catalytic</note>
    </ligand>
</feature>
<sequence length="248" mass="27397">MIIFKSDREIQIMREAGRIVAQCHAALKEHIQPGITTKELDRIAETFIQQTGATPSFKGHHGFPACICTSINDIICHGIPDQTELKAGDVITIDIGVKLNGYHGDSGWSYAVGQVRPEIEQLMKITKECLDLGIQQARPGKRIGDIGAAIQTYAEGYQYGVVREFCGHGIGRDLWEEPEIPHYGRAGRGPLIKPGMVIAIEPMITNGGWQAQIDKDGWTARTVDHSICIQYEHTIAVLEDETIILTQL</sequence>
<dbReference type="Gene3D" id="3.90.230.10">
    <property type="entry name" value="Creatinase/methionine aminopeptidase superfamily"/>
    <property type="match status" value="1"/>
</dbReference>
<comment type="function">
    <text evidence="1 6">Removes the N-terminal methionine from nascent proteins. The N-terminal methionine is often cleaved when the second residue in the primary sequence is small and uncharged (Met-Ala-, Cys, Gly, Pro, Ser, Thr, or Val). Requires deformylation of the N(alpha)-formylated initiator methionine before it can be hydrolyzed.</text>
</comment>
<dbReference type="PANTHER" id="PTHR43330">
    <property type="entry name" value="METHIONINE AMINOPEPTIDASE"/>
    <property type="match status" value="1"/>
</dbReference>
<comment type="subunit">
    <text evidence="6">Monomer.</text>
</comment>
<dbReference type="HAMAP" id="MF_01974">
    <property type="entry name" value="MetAP_1"/>
    <property type="match status" value="1"/>
</dbReference>
<keyword evidence="4 6" id="KW-0479">Metal-binding</keyword>
<proteinExistence type="inferred from homology"/>
<dbReference type="GO" id="GO:0046872">
    <property type="term" value="F:metal ion binding"/>
    <property type="evidence" value="ECO:0007669"/>
    <property type="project" value="UniProtKB-UniRule"/>
</dbReference>
<comment type="caution">
    <text evidence="6">Lacks conserved residue(s) required for the propagation of feature annotation.</text>
</comment>
<name>A0A212LSR0_9FIRM</name>
<feature type="binding site" evidence="6">
    <location>
        <position position="105"/>
    </location>
    <ligand>
        <name>a divalent metal cation</name>
        <dbReference type="ChEBI" id="CHEBI:60240"/>
        <label>1</label>
    </ligand>
</feature>
<dbReference type="InterPro" id="IPR036005">
    <property type="entry name" value="Creatinase/aminopeptidase-like"/>
</dbReference>
<evidence type="ECO:0000259" key="8">
    <source>
        <dbReference type="Pfam" id="PF00557"/>
    </source>
</evidence>
<evidence type="ECO:0000256" key="6">
    <source>
        <dbReference type="HAMAP-Rule" id="MF_01974"/>
    </source>
</evidence>
<dbReference type="InterPro" id="IPR001714">
    <property type="entry name" value="Pept_M24_MAP"/>
</dbReference>
<accession>A0A212LSR0</accession>
<evidence type="ECO:0000256" key="5">
    <source>
        <dbReference type="ARBA" id="ARBA00022801"/>
    </source>
</evidence>
<evidence type="ECO:0000256" key="1">
    <source>
        <dbReference type="ARBA" id="ARBA00002521"/>
    </source>
</evidence>
<feature type="domain" description="Peptidase M24" evidence="8">
    <location>
        <begin position="12"/>
        <end position="237"/>
    </location>
</feature>
<feature type="binding site" evidence="6">
    <location>
        <position position="168"/>
    </location>
    <ligand>
        <name>a divalent metal cation</name>
        <dbReference type="ChEBI" id="CHEBI:60240"/>
        <label>2</label>
        <note>catalytic</note>
    </ligand>
</feature>
<dbReference type="AlphaFoldDB" id="A0A212LSR0"/>
<keyword evidence="5 6" id="KW-0378">Hydrolase</keyword>
<dbReference type="NCBIfam" id="TIGR00500">
    <property type="entry name" value="met_pdase_I"/>
    <property type="match status" value="1"/>
</dbReference>
<dbReference type="GO" id="GO:0004239">
    <property type="term" value="F:initiator methionyl aminopeptidase activity"/>
    <property type="evidence" value="ECO:0007669"/>
    <property type="project" value="UniProtKB-UniRule"/>
</dbReference>
<evidence type="ECO:0000256" key="7">
    <source>
        <dbReference type="RuleBase" id="RU003653"/>
    </source>
</evidence>
<keyword evidence="2 6" id="KW-0031">Aminopeptidase</keyword>
<dbReference type="InterPro" id="IPR000994">
    <property type="entry name" value="Pept_M24"/>
</dbReference>
<comment type="cofactor">
    <cofactor evidence="6">
        <name>Co(2+)</name>
        <dbReference type="ChEBI" id="CHEBI:48828"/>
    </cofactor>
    <cofactor evidence="6">
        <name>Zn(2+)</name>
        <dbReference type="ChEBI" id="CHEBI:29105"/>
    </cofactor>
    <cofactor evidence="6">
        <name>Mn(2+)</name>
        <dbReference type="ChEBI" id="CHEBI:29035"/>
    </cofactor>
    <cofactor evidence="6">
        <name>Fe(2+)</name>
        <dbReference type="ChEBI" id="CHEBI:29033"/>
    </cofactor>
    <text evidence="6">Binds 2 divalent metal cations per subunit. Has a high-affinity and a low affinity metal-binding site. The true nature of the physiological cofactor is under debate. The enzyme is active with cobalt, zinc, manganese or divalent iron ions. Most likely, methionine aminopeptidases function as mononuclear Fe(2+)-metalloproteases under physiological conditions, and the catalytically relevant metal-binding site has been assigned to the histidine-containing high-affinity site.</text>
</comment>
<dbReference type="PANTHER" id="PTHR43330:SF17">
    <property type="entry name" value="METHIONINE AMINOPEPTIDASE"/>
    <property type="match status" value="1"/>
</dbReference>
<dbReference type="GO" id="GO:0006508">
    <property type="term" value="P:proteolysis"/>
    <property type="evidence" value="ECO:0007669"/>
    <property type="project" value="UniProtKB-KW"/>
</dbReference>
<evidence type="ECO:0000256" key="4">
    <source>
        <dbReference type="ARBA" id="ARBA00022723"/>
    </source>
</evidence>
<dbReference type="RefSeq" id="WP_075755005.1">
    <property type="nucleotide sequence ID" value="NZ_LT608335.1"/>
</dbReference>
<evidence type="ECO:0000256" key="2">
    <source>
        <dbReference type="ARBA" id="ARBA00022438"/>
    </source>
</evidence>
<organism evidence="9">
    <name type="scientific">uncultured Sporomusa sp</name>
    <dbReference type="NCBI Taxonomy" id="307249"/>
    <lineage>
        <taxon>Bacteria</taxon>
        <taxon>Bacillati</taxon>
        <taxon>Bacillota</taxon>
        <taxon>Negativicutes</taxon>
        <taxon>Selenomonadales</taxon>
        <taxon>Sporomusaceae</taxon>
        <taxon>Sporomusa</taxon>
        <taxon>environmental samples</taxon>
    </lineage>
</organism>
<dbReference type="CDD" id="cd01086">
    <property type="entry name" value="MetAP1"/>
    <property type="match status" value="1"/>
</dbReference>
<gene>
    <name evidence="6 9" type="primary">map</name>
    <name evidence="9" type="ORF">KL86SPO_30668</name>
</gene>
<feature type="binding site" evidence="6">
    <location>
        <position position="94"/>
    </location>
    <ligand>
        <name>a divalent metal cation</name>
        <dbReference type="ChEBI" id="CHEBI:60240"/>
        <label>1</label>
    </ligand>
</feature>
<feature type="binding site" evidence="6">
    <location>
        <position position="105"/>
    </location>
    <ligand>
        <name>a divalent metal cation</name>
        <dbReference type="ChEBI" id="CHEBI:60240"/>
        <label>2</label>
        <note>catalytic</note>
    </ligand>
</feature>
<evidence type="ECO:0000256" key="3">
    <source>
        <dbReference type="ARBA" id="ARBA00022670"/>
    </source>
</evidence>
<dbReference type="PRINTS" id="PR00599">
    <property type="entry name" value="MAPEPTIDASE"/>
</dbReference>
<dbReference type="GO" id="GO:0070006">
    <property type="term" value="F:metalloaminopeptidase activity"/>
    <property type="evidence" value="ECO:0007669"/>
    <property type="project" value="UniProtKB-UniRule"/>
</dbReference>
<dbReference type="InterPro" id="IPR002467">
    <property type="entry name" value="Pept_M24A_MAP1"/>
</dbReference>